<reference evidence="1" key="1">
    <citation type="journal article" date="2014" name="Int. J. Syst. Evol. Microbiol.">
        <title>Complete genome sequence of Corynebacterium casei LMG S-19264T (=DSM 44701T), isolated from a smear-ripened cheese.</title>
        <authorList>
            <consortium name="US DOE Joint Genome Institute (JGI-PGF)"/>
            <person name="Walter F."/>
            <person name="Albersmeier A."/>
            <person name="Kalinowski J."/>
            <person name="Ruckert C."/>
        </authorList>
    </citation>
    <scope>NUCLEOTIDE SEQUENCE</scope>
    <source>
        <strain evidence="1">CGMCC 1.16012</strain>
    </source>
</reference>
<reference evidence="1" key="2">
    <citation type="submission" date="2020-09" db="EMBL/GenBank/DDBJ databases">
        <authorList>
            <person name="Sun Q."/>
            <person name="Zhou Y."/>
        </authorList>
    </citation>
    <scope>NUCLEOTIDE SEQUENCE</scope>
    <source>
        <strain evidence="1">CGMCC 1.16012</strain>
    </source>
</reference>
<gene>
    <name evidence="1" type="ORF">GCM10011517_02680</name>
</gene>
<name>A0A917AAK7_9RHOB</name>
<evidence type="ECO:0000313" key="1">
    <source>
        <dbReference type="EMBL" id="GGE38356.1"/>
    </source>
</evidence>
<comment type="caution">
    <text evidence="1">The sequence shown here is derived from an EMBL/GenBank/DDBJ whole genome shotgun (WGS) entry which is preliminary data.</text>
</comment>
<dbReference type="EMBL" id="BMKN01000001">
    <property type="protein sequence ID" value="GGE38356.1"/>
    <property type="molecule type" value="Genomic_DNA"/>
</dbReference>
<dbReference type="AlphaFoldDB" id="A0A917AAK7"/>
<organism evidence="1 2">
    <name type="scientific">Actibacterium pelagium</name>
    <dbReference type="NCBI Taxonomy" id="2029103"/>
    <lineage>
        <taxon>Bacteria</taxon>
        <taxon>Pseudomonadati</taxon>
        <taxon>Pseudomonadota</taxon>
        <taxon>Alphaproteobacteria</taxon>
        <taxon>Rhodobacterales</taxon>
        <taxon>Roseobacteraceae</taxon>
        <taxon>Actibacterium</taxon>
    </lineage>
</organism>
<accession>A0A917AAK7</accession>
<evidence type="ECO:0000313" key="2">
    <source>
        <dbReference type="Proteomes" id="UP000606730"/>
    </source>
</evidence>
<protein>
    <submittedName>
        <fullName evidence="1">Uncharacterized protein</fullName>
    </submittedName>
</protein>
<keyword evidence="2" id="KW-1185">Reference proteome</keyword>
<dbReference type="Proteomes" id="UP000606730">
    <property type="component" value="Unassembled WGS sequence"/>
</dbReference>
<sequence>MSVIDVPQRIPEFCRKAAAIEESRQAIGTDKIAVGEVAPTGLFYRLWSVNDRKAASYAQG</sequence>
<proteinExistence type="predicted"/>